<evidence type="ECO:0000313" key="3">
    <source>
        <dbReference type="Proteomes" id="UP001276659"/>
    </source>
</evidence>
<dbReference type="Proteomes" id="UP001276659">
    <property type="component" value="Unassembled WGS sequence"/>
</dbReference>
<name>A0AAD9Z0P5_9LECA</name>
<sequence length="379" mass="37897">MFYWPTPAPLPNITTFVGPDGFTYNSPSVYLVYKGISATGDCGSGGLSGTIGSSHASLTLSYAQSEIKSCGTAPYQLDVQTVNFASISPNCIPPSSPSSIASAGIAIPAPSASQPLPLETAPPSTPLAVIGPGKDPPDSKTVVDPGSTGDPTADLPHLQDPTSHPTEPSTTESSFAITIAGGQILPATVINPSSVVVAGLSIEAGASAVQIEVQKVSMDPTASKIMVNGQAHALPLPVSPSTSPVNNNALATALFATSAAGNTMQGLPSPGVVLVDEESVTRRGDLILISSTPVALDANGGLMLGSSTIQDLLPPPSISAPVTAGGNPVTILPNDVAIDSTILTPGALPITVSGTPISLNPSNLVMGTSSIPVSLPLPH</sequence>
<keyword evidence="3" id="KW-1185">Reference proteome</keyword>
<accession>A0AAD9Z0P5</accession>
<organism evidence="2 3">
    <name type="scientific">Lepraria neglecta</name>
    <dbReference type="NCBI Taxonomy" id="209136"/>
    <lineage>
        <taxon>Eukaryota</taxon>
        <taxon>Fungi</taxon>
        <taxon>Dikarya</taxon>
        <taxon>Ascomycota</taxon>
        <taxon>Pezizomycotina</taxon>
        <taxon>Lecanoromycetes</taxon>
        <taxon>OSLEUM clade</taxon>
        <taxon>Lecanoromycetidae</taxon>
        <taxon>Lecanorales</taxon>
        <taxon>Lecanorineae</taxon>
        <taxon>Stereocaulaceae</taxon>
        <taxon>Lepraria</taxon>
    </lineage>
</organism>
<dbReference type="AlphaFoldDB" id="A0AAD9Z0P5"/>
<comment type="caution">
    <text evidence="2">The sequence shown here is derived from an EMBL/GenBank/DDBJ whole genome shotgun (WGS) entry which is preliminary data.</text>
</comment>
<dbReference type="EMBL" id="JASNWA010000011">
    <property type="protein sequence ID" value="KAK3167258.1"/>
    <property type="molecule type" value="Genomic_DNA"/>
</dbReference>
<proteinExistence type="predicted"/>
<feature type="compositionally biased region" description="Low complexity" evidence="1">
    <location>
        <begin position="161"/>
        <end position="172"/>
    </location>
</feature>
<evidence type="ECO:0000313" key="2">
    <source>
        <dbReference type="EMBL" id="KAK3167258.1"/>
    </source>
</evidence>
<feature type="region of interest" description="Disordered" evidence="1">
    <location>
        <begin position="113"/>
        <end position="172"/>
    </location>
</feature>
<gene>
    <name evidence="2" type="ORF">OEA41_010384</name>
</gene>
<protein>
    <submittedName>
        <fullName evidence="2">Uncharacterized protein</fullName>
    </submittedName>
</protein>
<evidence type="ECO:0000256" key="1">
    <source>
        <dbReference type="SAM" id="MobiDB-lite"/>
    </source>
</evidence>
<reference evidence="2" key="1">
    <citation type="submission" date="2022-11" db="EMBL/GenBank/DDBJ databases">
        <title>Chromosomal genome sequence assembly and mating type (MAT) locus characterization of the leprose asexual lichenized fungus Lepraria neglecta (Nyl.) Erichsen.</title>
        <authorList>
            <person name="Allen J.L."/>
            <person name="Pfeffer B."/>
        </authorList>
    </citation>
    <scope>NUCLEOTIDE SEQUENCE</scope>
    <source>
        <strain evidence="2">Allen 5258</strain>
    </source>
</reference>